<keyword evidence="9" id="KW-1185">Reference proteome</keyword>
<evidence type="ECO:0000313" key="8">
    <source>
        <dbReference type="EMBL" id="TQL77733.1"/>
    </source>
</evidence>
<dbReference type="PANTHER" id="PTHR34820">
    <property type="entry name" value="INNER MEMBRANE PROTEIN YEBZ"/>
    <property type="match status" value="1"/>
</dbReference>
<gene>
    <name evidence="8" type="ORF">FB566_3297</name>
</gene>
<evidence type="ECO:0000256" key="3">
    <source>
        <dbReference type="ARBA" id="ARBA00022692"/>
    </source>
</evidence>
<feature type="transmembrane region" description="Helical" evidence="6">
    <location>
        <begin position="251"/>
        <end position="269"/>
    </location>
</feature>
<dbReference type="OrthoDB" id="5241646at2"/>
<dbReference type="InParanoid" id="A0A543AYT7"/>
<dbReference type="InterPro" id="IPR032694">
    <property type="entry name" value="CopC/D"/>
</dbReference>
<keyword evidence="3 6" id="KW-0812">Transmembrane</keyword>
<feature type="transmembrane region" description="Helical" evidence="6">
    <location>
        <begin position="415"/>
        <end position="433"/>
    </location>
</feature>
<sequence>MADTAELSTEPARDDTVDTPAPIAPRGLRLLASLLAVTAATITAVWLLNIGGGVITEAVLGLPPRDSTVTWLVPLLKLAGQLLAAASVGCLIAAAFFVDGEKGRVRAQAYRWLRIGGWAAVVWGLISLIQIPIKLADIFASDLAMVSPEAAWSFVRDTGNGFAIALTALLAIAAGVVALNSLTVNSAAWAGVIAVVASFPMVFTGHSAAAGNHQIAVDSMLLHVTGALLWTGGLLALLLARRTAAVAANRYSRLALVAFVGVAASGVINAASRLTTVDDLVGTAYGREALAKVGALLILGGFGWWHRRATLPAIDDGRPGAFRRFAVIELILMGATFGLAVALSRTPYPAPIAEESTAQALLGFPMPAPMSALTILTDWYPQILICTAAIAGIGLYLAGVWRLRRRGDTWSIMRTLLWCGGWVLAVFVTSSGMGKYSMVLFSVHMMQHMTLNMLVPILLVLAAPITLALRALKPSKARGPREWLTAILHSKVVRAVSHPLIALTLYIFSLYLMYFTGLFEWGMRTHAGHLLMVGHFLAAGGLFFWVIIGPDPAPRRPPYPARILMFFIAVVFHTIFGLTIMQSTDVIAADWFTALGRDWGATPIEDQSAGGGIAWAFGEIPSVMVLVALVWQWSRSEEREGRRLDRVAQRAAASDTPEDDPHERYNAYLAKLAEADRKAGLRE</sequence>
<feature type="transmembrane region" description="Helical" evidence="6">
    <location>
        <begin position="289"/>
        <end position="305"/>
    </location>
</feature>
<feature type="transmembrane region" description="Helical" evidence="6">
    <location>
        <begin position="379"/>
        <end position="403"/>
    </location>
</feature>
<keyword evidence="2" id="KW-1003">Cell membrane</keyword>
<comment type="subcellular location">
    <subcellularLocation>
        <location evidence="1">Cell membrane</location>
        <topology evidence="1">Multi-pass membrane protein</topology>
    </subcellularLocation>
</comment>
<feature type="transmembrane region" description="Helical" evidence="6">
    <location>
        <begin position="30"/>
        <end position="55"/>
    </location>
</feature>
<evidence type="ECO:0000256" key="6">
    <source>
        <dbReference type="SAM" id="Phobius"/>
    </source>
</evidence>
<proteinExistence type="predicted"/>
<dbReference type="Proteomes" id="UP000317043">
    <property type="component" value="Unassembled WGS sequence"/>
</dbReference>
<feature type="transmembrane region" description="Helical" evidence="6">
    <location>
        <begin position="325"/>
        <end position="343"/>
    </location>
</feature>
<dbReference type="AlphaFoldDB" id="A0A543AYT7"/>
<evidence type="ECO:0000259" key="7">
    <source>
        <dbReference type="Pfam" id="PF05425"/>
    </source>
</evidence>
<evidence type="ECO:0000256" key="1">
    <source>
        <dbReference type="ARBA" id="ARBA00004651"/>
    </source>
</evidence>
<dbReference type="RefSeq" id="WP_142041067.1">
    <property type="nucleotide sequence ID" value="NZ_JBHTGS010000001.1"/>
</dbReference>
<feature type="transmembrane region" description="Helical" evidence="6">
    <location>
        <begin position="220"/>
        <end position="239"/>
    </location>
</feature>
<dbReference type="PANTHER" id="PTHR34820:SF4">
    <property type="entry name" value="INNER MEMBRANE PROTEIN YEBZ"/>
    <property type="match status" value="1"/>
</dbReference>
<dbReference type="Pfam" id="PF05425">
    <property type="entry name" value="CopD"/>
    <property type="match status" value="1"/>
</dbReference>
<keyword evidence="5 6" id="KW-0472">Membrane</keyword>
<feature type="transmembrane region" description="Helical" evidence="6">
    <location>
        <begin position="559"/>
        <end position="581"/>
    </location>
</feature>
<feature type="transmembrane region" description="Helical" evidence="6">
    <location>
        <begin position="453"/>
        <end position="472"/>
    </location>
</feature>
<feature type="transmembrane region" description="Helical" evidence="6">
    <location>
        <begin position="613"/>
        <end position="633"/>
    </location>
</feature>
<organism evidence="8 9">
    <name type="scientific">Stackebrandtia endophytica</name>
    <dbReference type="NCBI Taxonomy" id="1496996"/>
    <lineage>
        <taxon>Bacteria</taxon>
        <taxon>Bacillati</taxon>
        <taxon>Actinomycetota</taxon>
        <taxon>Actinomycetes</taxon>
        <taxon>Glycomycetales</taxon>
        <taxon>Glycomycetaceae</taxon>
        <taxon>Stackebrandtia</taxon>
    </lineage>
</organism>
<dbReference type="GO" id="GO:0005886">
    <property type="term" value="C:plasma membrane"/>
    <property type="evidence" value="ECO:0007669"/>
    <property type="project" value="UniProtKB-SubCell"/>
</dbReference>
<reference evidence="8 9" key="1">
    <citation type="submission" date="2019-06" db="EMBL/GenBank/DDBJ databases">
        <title>Sequencing the genomes of 1000 actinobacteria strains.</title>
        <authorList>
            <person name="Klenk H.-P."/>
        </authorList>
    </citation>
    <scope>NUCLEOTIDE SEQUENCE [LARGE SCALE GENOMIC DNA]</scope>
    <source>
        <strain evidence="8 9">DSM 45928</strain>
    </source>
</reference>
<feature type="domain" description="Copper resistance protein D" evidence="7">
    <location>
        <begin position="247"/>
        <end position="343"/>
    </location>
</feature>
<feature type="transmembrane region" description="Helical" evidence="6">
    <location>
        <begin position="492"/>
        <end position="514"/>
    </location>
</feature>
<dbReference type="InterPro" id="IPR008457">
    <property type="entry name" value="Cu-R_CopD_dom"/>
</dbReference>
<evidence type="ECO:0000313" key="9">
    <source>
        <dbReference type="Proteomes" id="UP000317043"/>
    </source>
</evidence>
<dbReference type="GO" id="GO:0006825">
    <property type="term" value="P:copper ion transport"/>
    <property type="evidence" value="ECO:0007669"/>
    <property type="project" value="InterPro"/>
</dbReference>
<name>A0A543AYT7_9ACTN</name>
<feature type="transmembrane region" description="Helical" evidence="6">
    <location>
        <begin position="187"/>
        <end position="208"/>
    </location>
</feature>
<dbReference type="InterPro" id="IPR019108">
    <property type="entry name" value="Caa3_assmbl_CtaG-rel"/>
</dbReference>
<feature type="transmembrane region" description="Helical" evidence="6">
    <location>
        <begin position="162"/>
        <end position="180"/>
    </location>
</feature>
<feature type="transmembrane region" description="Helical" evidence="6">
    <location>
        <begin position="112"/>
        <end position="133"/>
    </location>
</feature>
<comment type="caution">
    <text evidence="8">The sequence shown here is derived from an EMBL/GenBank/DDBJ whole genome shotgun (WGS) entry which is preliminary data.</text>
</comment>
<feature type="transmembrane region" description="Helical" evidence="6">
    <location>
        <begin position="75"/>
        <end position="100"/>
    </location>
</feature>
<dbReference type="EMBL" id="VFOW01000001">
    <property type="protein sequence ID" value="TQL77733.1"/>
    <property type="molecule type" value="Genomic_DNA"/>
</dbReference>
<dbReference type="Pfam" id="PF09678">
    <property type="entry name" value="Caa3_CtaG"/>
    <property type="match status" value="1"/>
</dbReference>
<evidence type="ECO:0000256" key="5">
    <source>
        <dbReference type="ARBA" id="ARBA00023136"/>
    </source>
</evidence>
<feature type="transmembrane region" description="Helical" evidence="6">
    <location>
        <begin position="526"/>
        <end position="547"/>
    </location>
</feature>
<keyword evidence="4 6" id="KW-1133">Transmembrane helix</keyword>
<accession>A0A543AYT7</accession>
<protein>
    <submittedName>
        <fullName evidence="8">Putative copper resistance protein D</fullName>
    </submittedName>
</protein>
<evidence type="ECO:0000256" key="4">
    <source>
        <dbReference type="ARBA" id="ARBA00022989"/>
    </source>
</evidence>
<evidence type="ECO:0000256" key="2">
    <source>
        <dbReference type="ARBA" id="ARBA00022475"/>
    </source>
</evidence>